<evidence type="ECO:0000313" key="1">
    <source>
        <dbReference type="EMBL" id="KDR13552.1"/>
    </source>
</evidence>
<evidence type="ECO:0000313" key="2">
    <source>
        <dbReference type="Proteomes" id="UP000027135"/>
    </source>
</evidence>
<organism evidence="1 2">
    <name type="scientific">Zootermopsis nevadensis</name>
    <name type="common">Dampwood termite</name>
    <dbReference type="NCBI Taxonomy" id="136037"/>
    <lineage>
        <taxon>Eukaryota</taxon>
        <taxon>Metazoa</taxon>
        <taxon>Ecdysozoa</taxon>
        <taxon>Arthropoda</taxon>
        <taxon>Hexapoda</taxon>
        <taxon>Insecta</taxon>
        <taxon>Pterygota</taxon>
        <taxon>Neoptera</taxon>
        <taxon>Polyneoptera</taxon>
        <taxon>Dictyoptera</taxon>
        <taxon>Blattodea</taxon>
        <taxon>Blattoidea</taxon>
        <taxon>Termitoidae</taxon>
        <taxon>Termopsidae</taxon>
        <taxon>Zootermopsis</taxon>
    </lineage>
</organism>
<protein>
    <submittedName>
        <fullName evidence="1">Uncharacterized protein</fullName>
    </submittedName>
</protein>
<name>A0A067R5Z7_ZOONE</name>
<accession>A0A067R5Z7</accession>
<dbReference type="EMBL" id="KK852939">
    <property type="protein sequence ID" value="KDR13552.1"/>
    <property type="molecule type" value="Genomic_DNA"/>
</dbReference>
<proteinExistence type="predicted"/>
<dbReference type="Proteomes" id="UP000027135">
    <property type="component" value="Unassembled WGS sequence"/>
</dbReference>
<reference evidence="1 2" key="1">
    <citation type="journal article" date="2014" name="Nat. Commun.">
        <title>Molecular traces of alternative social organization in a termite genome.</title>
        <authorList>
            <person name="Terrapon N."/>
            <person name="Li C."/>
            <person name="Robertson H.M."/>
            <person name="Ji L."/>
            <person name="Meng X."/>
            <person name="Booth W."/>
            <person name="Chen Z."/>
            <person name="Childers C.P."/>
            <person name="Glastad K.M."/>
            <person name="Gokhale K."/>
            <person name="Gowin J."/>
            <person name="Gronenberg W."/>
            <person name="Hermansen R.A."/>
            <person name="Hu H."/>
            <person name="Hunt B.G."/>
            <person name="Huylmans A.K."/>
            <person name="Khalil S.M."/>
            <person name="Mitchell R.D."/>
            <person name="Munoz-Torres M.C."/>
            <person name="Mustard J.A."/>
            <person name="Pan H."/>
            <person name="Reese J.T."/>
            <person name="Scharf M.E."/>
            <person name="Sun F."/>
            <person name="Vogel H."/>
            <person name="Xiao J."/>
            <person name="Yang W."/>
            <person name="Yang Z."/>
            <person name="Yang Z."/>
            <person name="Zhou J."/>
            <person name="Zhu J."/>
            <person name="Brent C.S."/>
            <person name="Elsik C.G."/>
            <person name="Goodisman M.A."/>
            <person name="Liberles D.A."/>
            <person name="Roe R.M."/>
            <person name="Vargo E.L."/>
            <person name="Vilcinskas A."/>
            <person name="Wang J."/>
            <person name="Bornberg-Bauer E."/>
            <person name="Korb J."/>
            <person name="Zhang G."/>
            <person name="Liebig J."/>
        </authorList>
    </citation>
    <scope>NUCLEOTIDE SEQUENCE [LARGE SCALE GENOMIC DNA]</scope>
    <source>
        <tissue evidence="1">Whole organism</tissue>
    </source>
</reference>
<gene>
    <name evidence="1" type="ORF">L798_12624</name>
</gene>
<dbReference type="InParanoid" id="A0A067R5Z7"/>
<dbReference type="AlphaFoldDB" id="A0A067R5Z7"/>
<keyword evidence="2" id="KW-1185">Reference proteome</keyword>
<sequence length="91" mass="10050">MCTVSWILPTEGNWSHEWAMLGLAMVDRIAIASSLTLLQVTSSELLPLEHQQPGIFSCVIFARICLLSAPFIGSLVSLFQKGKELHNAFFS</sequence>